<dbReference type="Proteomes" id="UP000694402">
    <property type="component" value="Unassembled WGS sequence"/>
</dbReference>
<reference evidence="7" key="3">
    <citation type="submission" date="2025-09" db="UniProtKB">
        <authorList>
            <consortium name="Ensembl"/>
        </authorList>
    </citation>
    <scope>IDENTIFICATION</scope>
</reference>
<evidence type="ECO:0000313" key="7">
    <source>
        <dbReference type="Ensembl" id="ENSOTSP00005147577.1"/>
    </source>
</evidence>
<evidence type="ECO:0000259" key="6">
    <source>
        <dbReference type="PROSITE" id="PS50969"/>
    </source>
</evidence>
<proteinExistence type="inferred from homology"/>
<dbReference type="PANTHER" id="PTHR12210">
    <property type="entry name" value="DULLARD PROTEIN PHOSPHATASE"/>
    <property type="match status" value="1"/>
</dbReference>
<accession>A0AAZ3S1E3</accession>
<dbReference type="GeneTree" id="ENSGT01040000240503"/>
<dbReference type="PROSITE" id="PS50969">
    <property type="entry name" value="FCP1"/>
    <property type="match status" value="1"/>
</dbReference>
<keyword evidence="8" id="KW-1185">Reference proteome</keyword>
<dbReference type="Gene3D" id="3.40.50.1000">
    <property type="entry name" value="HAD superfamily/HAD-like"/>
    <property type="match status" value="1"/>
</dbReference>
<dbReference type="SUPFAM" id="SSF56784">
    <property type="entry name" value="HAD-like"/>
    <property type="match status" value="1"/>
</dbReference>
<dbReference type="GO" id="GO:0005634">
    <property type="term" value="C:nucleus"/>
    <property type="evidence" value="ECO:0007669"/>
    <property type="project" value="UniProtKB-ARBA"/>
</dbReference>
<feature type="region of interest" description="Disordered" evidence="5">
    <location>
        <begin position="1"/>
        <end position="39"/>
    </location>
</feature>
<keyword evidence="2" id="KW-0904">Protein phosphatase</keyword>
<dbReference type="InterPro" id="IPR023214">
    <property type="entry name" value="HAD_sf"/>
</dbReference>
<reference evidence="8" key="1">
    <citation type="journal article" date="2018" name="PLoS ONE">
        <title>Chinook salmon (Oncorhynchus tshawytscha) genome and transcriptome.</title>
        <authorList>
            <person name="Christensen K.A."/>
            <person name="Leong J.S."/>
            <person name="Sakhrani D."/>
            <person name="Biagi C.A."/>
            <person name="Minkley D.R."/>
            <person name="Withler R.E."/>
            <person name="Rondeau E.B."/>
            <person name="Koop B.F."/>
            <person name="Devlin R.H."/>
        </authorList>
    </citation>
    <scope>NUCLEOTIDE SEQUENCE [LARGE SCALE GENOMIC DNA]</scope>
</reference>
<dbReference type="Pfam" id="PF03031">
    <property type="entry name" value="NIF"/>
    <property type="match status" value="1"/>
</dbReference>
<organism evidence="7 8">
    <name type="scientific">Oncorhynchus tshawytscha</name>
    <name type="common">Chinook salmon</name>
    <name type="synonym">Salmo tshawytscha</name>
    <dbReference type="NCBI Taxonomy" id="74940"/>
    <lineage>
        <taxon>Eukaryota</taxon>
        <taxon>Metazoa</taxon>
        <taxon>Chordata</taxon>
        <taxon>Craniata</taxon>
        <taxon>Vertebrata</taxon>
        <taxon>Euteleostomi</taxon>
        <taxon>Actinopterygii</taxon>
        <taxon>Neopterygii</taxon>
        <taxon>Teleostei</taxon>
        <taxon>Protacanthopterygii</taxon>
        <taxon>Salmoniformes</taxon>
        <taxon>Salmonidae</taxon>
        <taxon>Salmoninae</taxon>
        <taxon>Oncorhynchus</taxon>
    </lineage>
</organism>
<evidence type="ECO:0000313" key="8">
    <source>
        <dbReference type="Proteomes" id="UP000694402"/>
    </source>
</evidence>
<comment type="similarity">
    <text evidence="4">Belongs to the CTDSPL2 family.</text>
</comment>
<evidence type="ECO:0000256" key="2">
    <source>
        <dbReference type="ARBA" id="ARBA00022912"/>
    </source>
</evidence>
<dbReference type="FunFam" id="3.40.50.1000:FF:000015">
    <property type="entry name" value="CTD small phosphatase-like protein 2"/>
    <property type="match status" value="1"/>
</dbReference>
<evidence type="ECO:0000256" key="1">
    <source>
        <dbReference type="ARBA" id="ARBA00022801"/>
    </source>
</evidence>
<feature type="domain" description="FCP1 homology" evidence="6">
    <location>
        <begin position="275"/>
        <end position="434"/>
    </location>
</feature>
<sequence length="458" mass="51860">MRLRMRKASQQSSPAHAPRPSRTKRRHSEVEECTPTGGGRGLLSTIKKLIRGNAVKVEQENPAKKTRLTCDVDDNLISSTPQGGDAPRRTISRVSRRNSFACLDKPVKPNGKLEEAAETLTSPPRTTLLGTIFSPVFNFFSPANKNATSGSDSPDQALEAEEIVKQLDMETVEETPTCTGTTTEEVCTTMPLYSSNMLPPLQPPHPPEVPIEEEEVVTDMPPLTGSYVDAQPTAPAEGTYEEDWEVFDPYFFIKHVPPLTEEQLTRKPALPLKTRSTPEFSLVLDLDETLVHCSLNELDDAALTFPVLFQDVIYQVYVRLRPFFREFLECMSQIYEIILFTASKKVYADKLLNILDPKKQLVRHRLFREHCVCVQGNYIKDLNILGRDLSKTVIIDNSPQAFAYQLSNGIPIESWFMDKNDTELLKLVPFLEKLVELNEDVRPHVRERFRLHELLPPD</sequence>
<dbReference type="InterPro" id="IPR036412">
    <property type="entry name" value="HAD-like_sf"/>
</dbReference>
<dbReference type="InterPro" id="IPR050365">
    <property type="entry name" value="TIM50"/>
</dbReference>
<protein>
    <submittedName>
        <fullName evidence="7">CTD small phosphatase like 2</fullName>
    </submittedName>
</protein>
<dbReference type="NCBIfam" id="TIGR02251">
    <property type="entry name" value="HIF-SF_euk"/>
    <property type="match status" value="1"/>
</dbReference>
<dbReference type="SMART" id="SM00577">
    <property type="entry name" value="CPDc"/>
    <property type="match status" value="1"/>
</dbReference>
<dbReference type="InterPro" id="IPR004274">
    <property type="entry name" value="FCP1_dom"/>
</dbReference>
<dbReference type="AlphaFoldDB" id="A0AAZ3S1E3"/>
<comment type="function">
    <text evidence="3">Probable phosphatase.</text>
</comment>
<dbReference type="InterPro" id="IPR011948">
    <property type="entry name" value="Dullard_phosphatase"/>
</dbReference>
<name>A0AAZ3S1E3_ONCTS</name>
<keyword evidence="1" id="KW-0378">Hydrolase</keyword>
<evidence type="ECO:0000256" key="4">
    <source>
        <dbReference type="ARBA" id="ARBA00038355"/>
    </source>
</evidence>
<gene>
    <name evidence="7" type="primary">LOC112263633</name>
</gene>
<evidence type="ECO:0000256" key="5">
    <source>
        <dbReference type="SAM" id="MobiDB-lite"/>
    </source>
</evidence>
<reference evidence="7" key="2">
    <citation type="submission" date="2025-08" db="UniProtKB">
        <authorList>
            <consortium name="Ensembl"/>
        </authorList>
    </citation>
    <scope>IDENTIFICATION</scope>
</reference>
<dbReference type="Ensembl" id="ENSOTST00005186024.1">
    <property type="protein sequence ID" value="ENSOTSP00005147577.1"/>
    <property type="gene ID" value="ENSOTSG00005079279.1"/>
</dbReference>
<dbReference type="GO" id="GO:0004721">
    <property type="term" value="F:phosphoprotein phosphatase activity"/>
    <property type="evidence" value="ECO:0007669"/>
    <property type="project" value="UniProtKB-KW"/>
</dbReference>
<evidence type="ECO:0000256" key="3">
    <source>
        <dbReference type="ARBA" id="ARBA00037324"/>
    </source>
</evidence>
<dbReference type="CDD" id="cd07521">
    <property type="entry name" value="HAD_FCP1-like"/>
    <property type="match status" value="1"/>
</dbReference>